<protein>
    <submittedName>
        <fullName evidence="2">Oxidoreductase</fullName>
    </submittedName>
</protein>
<reference evidence="3" key="1">
    <citation type="journal article" date="2019" name="Int. J. Syst. Evol. Microbiol.">
        <title>The Global Catalogue of Microorganisms (GCM) 10K type strain sequencing project: providing services to taxonomists for standard genome sequencing and annotation.</title>
        <authorList>
            <consortium name="The Broad Institute Genomics Platform"/>
            <consortium name="The Broad Institute Genome Sequencing Center for Infectious Disease"/>
            <person name="Wu L."/>
            <person name="Ma J."/>
        </authorList>
    </citation>
    <scope>NUCLEOTIDE SEQUENCE [LARGE SCALE GENOMIC DNA]</scope>
    <source>
        <strain evidence="3">JCM 18054</strain>
    </source>
</reference>
<dbReference type="SUPFAM" id="SSF51735">
    <property type="entry name" value="NAD(P)-binding Rossmann-fold domains"/>
    <property type="match status" value="1"/>
</dbReference>
<dbReference type="EMBL" id="BAABIB010000172">
    <property type="protein sequence ID" value="GAA4671791.1"/>
    <property type="molecule type" value="Genomic_DNA"/>
</dbReference>
<evidence type="ECO:0000313" key="3">
    <source>
        <dbReference type="Proteomes" id="UP001500192"/>
    </source>
</evidence>
<dbReference type="RefSeq" id="WP_346056918.1">
    <property type="nucleotide sequence ID" value="NZ_BAABIB010000172.1"/>
</dbReference>
<dbReference type="Pfam" id="PF13561">
    <property type="entry name" value="adh_short_C2"/>
    <property type="match status" value="1"/>
</dbReference>
<dbReference type="PANTHER" id="PTHR42760">
    <property type="entry name" value="SHORT-CHAIN DEHYDROGENASES/REDUCTASES FAMILY MEMBER"/>
    <property type="match status" value="1"/>
</dbReference>
<dbReference type="PRINTS" id="PR00081">
    <property type="entry name" value="GDHRDH"/>
</dbReference>
<gene>
    <name evidence="2" type="ORF">GCM10023214_78410</name>
</gene>
<sequence length="263" mass="27333">MVNDDLSGRVVVVTGAGGGIGLACARHVLDAGGRVVGADVRTGPLEDLAGPDRLRAVHADLREPAAAENMISAALDAFGRVDVLVNNAGIAPVRDGFLAITDADWDATLGLNLMGYVRAARAAVAVMREARAGALVHIASEAARMPNPRLPDYSVSKAAVLMLSKVLAAEFAPFGIRSNVVSPAFVRSPIYDRPGGLADSLAEEFGVDRETALRRYVELNGIPLGRLGTVDEVAEMVTFLASDRAGFVTGANFCVDGGVTPVV</sequence>
<dbReference type="InterPro" id="IPR020904">
    <property type="entry name" value="Sc_DH/Rdtase_CS"/>
</dbReference>
<dbReference type="Gene3D" id="3.40.50.720">
    <property type="entry name" value="NAD(P)-binding Rossmann-like Domain"/>
    <property type="match status" value="1"/>
</dbReference>
<keyword evidence="3" id="KW-1185">Reference proteome</keyword>
<dbReference type="PANTHER" id="PTHR42760:SF40">
    <property type="entry name" value="3-OXOACYL-[ACYL-CARRIER-PROTEIN] REDUCTASE, CHLOROPLASTIC"/>
    <property type="match status" value="1"/>
</dbReference>
<dbReference type="Proteomes" id="UP001500192">
    <property type="component" value="Unassembled WGS sequence"/>
</dbReference>
<dbReference type="PRINTS" id="PR00080">
    <property type="entry name" value="SDRFAMILY"/>
</dbReference>
<dbReference type="PROSITE" id="PS00061">
    <property type="entry name" value="ADH_SHORT"/>
    <property type="match status" value="1"/>
</dbReference>
<evidence type="ECO:0000256" key="1">
    <source>
        <dbReference type="ARBA" id="ARBA00006484"/>
    </source>
</evidence>
<comment type="similarity">
    <text evidence="1">Belongs to the short-chain dehydrogenases/reductases (SDR) family.</text>
</comment>
<evidence type="ECO:0000313" key="2">
    <source>
        <dbReference type="EMBL" id="GAA4671791.1"/>
    </source>
</evidence>
<organism evidence="2 3">
    <name type="scientific">Amycolatopsis dongchuanensis</name>
    <dbReference type="NCBI Taxonomy" id="1070866"/>
    <lineage>
        <taxon>Bacteria</taxon>
        <taxon>Bacillati</taxon>
        <taxon>Actinomycetota</taxon>
        <taxon>Actinomycetes</taxon>
        <taxon>Pseudonocardiales</taxon>
        <taxon>Pseudonocardiaceae</taxon>
        <taxon>Amycolatopsis</taxon>
    </lineage>
</organism>
<dbReference type="CDD" id="cd05233">
    <property type="entry name" value="SDR_c"/>
    <property type="match status" value="1"/>
</dbReference>
<dbReference type="InterPro" id="IPR002347">
    <property type="entry name" value="SDR_fam"/>
</dbReference>
<comment type="caution">
    <text evidence="2">The sequence shown here is derived from an EMBL/GenBank/DDBJ whole genome shotgun (WGS) entry which is preliminary data.</text>
</comment>
<dbReference type="InterPro" id="IPR036291">
    <property type="entry name" value="NAD(P)-bd_dom_sf"/>
</dbReference>
<accession>A0ABP8VTP8</accession>
<name>A0ABP8VTP8_9PSEU</name>
<proteinExistence type="inferred from homology"/>